<evidence type="ECO:0000313" key="3">
    <source>
        <dbReference type="Proteomes" id="UP000595140"/>
    </source>
</evidence>
<dbReference type="PANTHER" id="PTHR33710">
    <property type="entry name" value="BNAC02G09200D PROTEIN"/>
    <property type="match status" value="1"/>
</dbReference>
<feature type="compositionally biased region" description="Polar residues" evidence="1">
    <location>
        <begin position="32"/>
        <end position="41"/>
    </location>
</feature>
<reference evidence="2 3" key="1">
    <citation type="submission" date="2018-04" db="EMBL/GenBank/DDBJ databases">
        <authorList>
            <person name="Vogel A."/>
        </authorList>
    </citation>
    <scope>NUCLEOTIDE SEQUENCE [LARGE SCALE GENOMIC DNA]</scope>
</reference>
<dbReference type="AlphaFoldDB" id="A0A484L3S8"/>
<dbReference type="OrthoDB" id="1210724at2759"/>
<accession>A0A484L3S8</accession>
<protein>
    <recommendedName>
        <fullName evidence="4">Endonuclease/exonuclease/phosphatase domain-containing protein</fullName>
    </recommendedName>
</protein>
<organism evidence="2 3">
    <name type="scientific">Cuscuta campestris</name>
    <dbReference type="NCBI Taxonomy" id="132261"/>
    <lineage>
        <taxon>Eukaryota</taxon>
        <taxon>Viridiplantae</taxon>
        <taxon>Streptophyta</taxon>
        <taxon>Embryophyta</taxon>
        <taxon>Tracheophyta</taxon>
        <taxon>Spermatophyta</taxon>
        <taxon>Magnoliopsida</taxon>
        <taxon>eudicotyledons</taxon>
        <taxon>Gunneridae</taxon>
        <taxon>Pentapetalae</taxon>
        <taxon>asterids</taxon>
        <taxon>lamiids</taxon>
        <taxon>Solanales</taxon>
        <taxon>Convolvulaceae</taxon>
        <taxon>Cuscuteae</taxon>
        <taxon>Cuscuta</taxon>
        <taxon>Cuscuta subgen. Grammica</taxon>
        <taxon>Cuscuta sect. Cleistogrammica</taxon>
    </lineage>
</organism>
<dbReference type="Gene3D" id="3.60.10.10">
    <property type="entry name" value="Endonuclease/exonuclease/phosphatase"/>
    <property type="match status" value="1"/>
</dbReference>
<evidence type="ECO:0008006" key="4">
    <source>
        <dbReference type="Google" id="ProtNLM"/>
    </source>
</evidence>
<dbReference type="PANTHER" id="PTHR33710:SF13">
    <property type="entry name" value="ENDONUCLEASE_EXONUCLEASE_PHOSPHATASE FAMILY PROTEIN"/>
    <property type="match status" value="1"/>
</dbReference>
<feature type="region of interest" description="Disordered" evidence="1">
    <location>
        <begin position="1"/>
        <end position="54"/>
    </location>
</feature>
<evidence type="ECO:0000313" key="2">
    <source>
        <dbReference type="EMBL" id="VFQ70874.1"/>
    </source>
</evidence>
<evidence type="ECO:0000256" key="1">
    <source>
        <dbReference type="SAM" id="MobiDB-lite"/>
    </source>
</evidence>
<proteinExistence type="predicted"/>
<keyword evidence="3" id="KW-1185">Reference proteome</keyword>
<dbReference type="InterPro" id="IPR036691">
    <property type="entry name" value="Endo/exonu/phosph_ase_sf"/>
</dbReference>
<name>A0A484L3S8_9ASTE</name>
<sequence length="406" mass="45284">MMNKGGHMSASDKATATKGKCTVARHKKKTPSKTLQTLDNSQAHHDQSRDIPCTSVQGGLISAQVTHQAPKCSTPPSISVQMHNINHHREGPCSPKEHFASTRNLEGGPSLPRNLWCKGSMDDLQLLRNDKANDDFLHSFLGHSDPNLEAILEIGMHSDQNGQEVMETSALENLDIGTPKVWIFWDSTLQWVSTKIDAQIVTLEFQDLNSSNNLLISTVYGKHTDGERLDLWDAMLEHMPADMAWFAGGDFNIIASLDEHKGSSQPSAKGMADFNDCILACGLNNINPSGGIYTWSGRRSTGMVWRRLNRVLLNFMAVNQFEDISLSHLSKSGSDHKPLILKCLNSHYTGPKMFRFLNCWLAHNKFLPMVKEHWESSRNVNGMIGFANKLKKLKGVIRTWSKDVTP</sequence>
<gene>
    <name evidence="2" type="ORF">CCAM_LOCUS12650</name>
</gene>
<dbReference type="Proteomes" id="UP000595140">
    <property type="component" value="Unassembled WGS sequence"/>
</dbReference>
<dbReference type="SUPFAM" id="SSF56219">
    <property type="entry name" value="DNase I-like"/>
    <property type="match status" value="1"/>
</dbReference>
<dbReference type="EMBL" id="OOIL02000956">
    <property type="protein sequence ID" value="VFQ70874.1"/>
    <property type="molecule type" value="Genomic_DNA"/>
</dbReference>